<name>A0A813B5C0_9DINO</name>
<dbReference type="EMBL" id="CAJNJA010067545">
    <property type="protein sequence ID" value="CAE7892573.1"/>
    <property type="molecule type" value="Genomic_DNA"/>
</dbReference>
<comment type="caution">
    <text evidence="1">The sequence shown here is derived from an EMBL/GenBank/DDBJ whole genome shotgun (WGS) entry which is preliminary data.</text>
</comment>
<dbReference type="Proteomes" id="UP000601435">
    <property type="component" value="Unassembled WGS sequence"/>
</dbReference>
<reference evidence="1" key="1">
    <citation type="submission" date="2021-02" db="EMBL/GenBank/DDBJ databases">
        <authorList>
            <person name="Dougan E. K."/>
            <person name="Rhodes N."/>
            <person name="Thang M."/>
            <person name="Chan C."/>
        </authorList>
    </citation>
    <scope>NUCLEOTIDE SEQUENCE</scope>
</reference>
<dbReference type="AlphaFoldDB" id="A0A813B5C0"/>
<gene>
    <name evidence="1" type="ORF">SNEC2469_LOCUS29713</name>
</gene>
<proteinExistence type="predicted"/>
<organism evidence="1 2">
    <name type="scientific">Symbiodinium necroappetens</name>
    <dbReference type="NCBI Taxonomy" id="1628268"/>
    <lineage>
        <taxon>Eukaryota</taxon>
        <taxon>Sar</taxon>
        <taxon>Alveolata</taxon>
        <taxon>Dinophyceae</taxon>
        <taxon>Suessiales</taxon>
        <taxon>Symbiodiniaceae</taxon>
        <taxon>Symbiodinium</taxon>
    </lineage>
</organism>
<dbReference type="OrthoDB" id="10270047at2759"/>
<accession>A0A813B5C0</accession>
<keyword evidence="2" id="KW-1185">Reference proteome</keyword>
<evidence type="ECO:0000313" key="1">
    <source>
        <dbReference type="EMBL" id="CAE7892573.1"/>
    </source>
</evidence>
<sequence>MPCLPRSAKLVGWQARAGTASVCSVSVPRSCCCWLEGVAARHLERHLDQELRGELVLLYGAEARATDMGFYLLHLVQLPLLRTGRYALVAALIVAFLAPPLDITPPPVFDPIRLPPTQATRALLPPVNPLPHELLDLWAEVRAARFAKAALRSRLVELWRRTASLQNRAGALMRALGCLGN</sequence>
<evidence type="ECO:0000313" key="2">
    <source>
        <dbReference type="Proteomes" id="UP000601435"/>
    </source>
</evidence>
<protein>
    <submittedName>
        <fullName evidence="1">Uncharacterized protein</fullName>
    </submittedName>
</protein>